<keyword evidence="10" id="KW-0449">Lipoprotein</keyword>
<feature type="transmembrane region" description="Helical" evidence="7">
    <location>
        <begin position="20"/>
        <end position="40"/>
    </location>
</feature>
<keyword evidence="5 7" id="KW-1133">Transmembrane helix</keyword>
<evidence type="ECO:0000256" key="5">
    <source>
        <dbReference type="ARBA" id="ARBA00022989"/>
    </source>
</evidence>
<evidence type="ECO:0000259" key="8">
    <source>
        <dbReference type="Pfam" id="PF02687"/>
    </source>
</evidence>
<feature type="domain" description="ABC3 transporter permease C-terminal" evidence="8">
    <location>
        <begin position="284"/>
        <end position="400"/>
    </location>
</feature>
<evidence type="ECO:0000256" key="7">
    <source>
        <dbReference type="SAM" id="Phobius"/>
    </source>
</evidence>
<feature type="domain" description="MacB-like periplasmic core" evidence="9">
    <location>
        <begin position="19"/>
        <end position="254"/>
    </location>
</feature>
<dbReference type="Proteomes" id="UP000585721">
    <property type="component" value="Unassembled WGS sequence"/>
</dbReference>
<comment type="similarity">
    <text evidence="2">Belongs to the ABC-4 integral membrane protein family. LolC/E subfamily.</text>
</comment>
<protein>
    <submittedName>
        <fullName evidence="10">Lipoprotein-releasing system permease protein</fullName>
    </submittedName>
</protein>
<feature type="transmembrane region" description="Helical" evidence="7">
    <location>
        <begin position="326"/>
        <end position="352"/>
    </location>
</feature>
<dbReference type="EMBL" id="JACHGR010000005">
    <property type="protein sequence ID" value="MBB6055745.1"/>
    <property type="molecule type" value="Genomic_DNA"/>
</dbReference>
<dbReference type="InterPro" id="IPR025857">
    <property type="entry name" value="MacB_PCD"/>
</dbReference>
<dbReference type="PANTHER" id="PTHR30489">
    <property type="entry name" value="LIPOPROTEIN-RELEASING SYSTEM TRANSMEMBRANE PROTEIN LOLE"/>
    <property type="match status" value="1"/>
</dbReference>
<dbReference type="PANTHER" id="PTHR30489:SF0">
    <property type="entry name" value="LIPOPROTEIN-RELEASING SYSTEM TRANSMEMBRANE PROTEIN LOLE"/>
    <property type="match status" value="1"/>
</dbReference>
<evidence type="ECO:0000313" key="11">
    <source>
        <dbReference type="Proteomes" id="UP000585721"/>
    </source>
</evidence>
<evidence type="ECO:0000256" key="4">
    <source>
        <dbReference type="ARBA" id="ARBA00022692"/>
    </source>
</evidence>
<dbReference type="RefSeq" id="WP_188026495.1">
    <property type="nucleotide sequence ID" value="NZ_JACHGR010000005.1"/>
</dbReference>
<evidence type="ECO:0000313" key="10">
    <source>
        <dbReference type="EMBL" id="MBB6055745.1"/>
    </source>
</evidence>
<dbReference type="InterPro" id="IPR003838">
    <property type="entry name" value="ABC3_permease_C"/>
</dbReference>
<dbReference type="Pfam" id="PF12704">
    <property type="entry name" value="MacB_PCD"/>
    <property type="match status" value="1"/>
</dbReference>
<evidence type="ECO:0000259" key="9">
    <source>
        <dbReference type="Pfam" id="PF12704"/>
    </source>
</evidence>
<evidence type="ECO:0000256" key="2">
    <source>
        <dbReference type="ARBA" id="ARBA00005236"/>
    </source>
</evidence>
<organism evidence="10 11">
    <name type="scientific">Tolumonas osonensis</name>
    <dbReference type="NCBI Taxonomy" id="675874"/>
    <lineage>
        <taxon>Bacteria</taxon>
        <taxon>Pseudomonadati</taxon>
        <taxon>Pseudomonadota</taxon>
        <taxon>Gammaproteobacteria</taxon>
        <taxon>Aeromonadales</taxon>
        <taxon>Aeromonadaceae</taxon>
        <taxon>Tolumonas</taxon>
    </lineage>
</organism>
<dbReference type="Pfam" id="PF02687">
    <property type="entry name" value="FtsX"/>
    <property type="match status" value="1"/>
</dbReference>
<feature type="transmembrane region" description="Helical" evidence="7">
    <location>
        <begin position="279"/>
        <end position="305"/>
    </location>
</feature>
<keyword evidence="3" id="KW-1003">Cell membrane</keyword>
<evidence type="ECO:0000256" key="1">
    <source>
        <dbReference type="ARBA" id="ARBA00004651"/>
    </source>
</evidence>
<feature type="transmembrane region" description="Helical" evidence="7">
    <location>
        <begin position="372"/>
        <end position="396"/>
    </location>
</feature>
<evidence type="ECO:0000256" key="6">
    <source>
        <dbReference type="ARBA" id="ARBA00023136"/>
    </source>
</evidence>
<proteinExistence type="inferred from homology"/>
<name>A0A841GK88_9GAMM</name>
<keyword evidence="11" id="KW-1185">Reference proteome</keyword>
<comment type="subcellular location">
    <subcellularLocation>
        <location evidence="1">Cell membrane</location>
        <topology evidence="1">Multi-pass membrane protein</topology>
    </subcellularLocation>
</comment>
<evidence type="ECO:0000256" key="3">
    <source>
        <dbReference type="ARBA" id="ARBA00022475"/>
    </source>
</evidence>
<dbReference type="InterPro" id="IPR051447">
    <property type="entry name" value="Lipoprotein-release_system"/>
</dbReference>
<dbReference type="GO" id="GO:0098797">
    <property type="term" value="C:plasma membrane protein complex"/>
    <property type="evidence" value="ECO:0007669"/>
    <property type="project" value="TreeGrafter"/>
</dbReference>
<sequence>MNLATSIALSHLMSRRRQTVVSVLGISLGVAFFLAISGLMRGSEEDFIQRLVDNSPHITVYDEYRHPRLQPVEIVYPDAVYELHGIQPRTEIKGIRQYKEKLARIALRPDLQIAPVLQGQVIASYAGMTRGATISGVEPELMKSVSSLTKYFIHGSLDSLSVNPNGVIIGAGLAEKFQLQMGDKLTITSSSGTVRLMKIVAIFRTGTANYDDRQIYALLNRVQNLLEQPNIANMLIIRLSDPALAPTVAHQIEQDLGYKTQSWQEASEDLMSMVLIRNLIMYSVVSAILLVASFGIYNVISTVVLEKTKDIAILKSIGFDASDIERIFLIEGTLLGLFGSLLGTTLGLSLMYGLSRISFKSPFYTAEAYMPVYWGMDQLLLAIAFAMLSALFAAWLPARKGGRVRPVDILRGAE</sequence>
<dbReference type="GO" id="GO:0044874">
    <property type="term" value="P:lipoprotein localization to outer membrane"/>
    <property type="evidence" value="ECO:0007669"/>
    <property type="project" value="TreeGrafter"/>
</dbReference>
<dbReference type="AlphaFoldDB" id="A0A841GK88"/>
<keyword evidence="6 7" id="KW-0472">Membrane</keyword>
<keyword evidence="4 7" id="KW-0812">Transmembrane</keyword>
<gene>
    <name evidence="10" type="ORF">HNR75_001663</name>
</gene>
<reference evidence="10 11" key="1">
    <citation type="submission" date="2020-08" db="EMBL/GenBank/DDBJ databases">
        <title>Genomic Encyclopedia of Type Strains, Phase IV (KMG-IV): sequencing the most valuable type-strain genomes for metagenomic binning, comparative biology and taxonomic classification.</title>
        <authorList>
            <person name="Goeker M."/>
        </authorList>
    </citation>
    <scope>NUCLEOTIDE SEQUENCE [LARGE SCALE GENOMIC DNA]</scope>
    <source>
        <strain evidence="10 11">DSM 22975</strain>
    </source>
</reference>
<accession>A0A841GK88</accession>
<comment type="caution">
    <text evidence="10">The sequence shown here is derived from an EMBL/GenBank/DDBJ whole genome shotgun (WGS) entry which is preliminary data.</text>
</comment>